<dbReference type="HAMAP" id="MF_01252">
    <property type="entry name" value="Hmp"/>
    <property type="match status" value="1"/>
</dbReference>
<comment type="cofactor">
    <cofactor evidence="15">
        <name>heme b</name>
        <dbReference type="ChEBI" id="CHEBI:60344"/>
    </cofactor>
    <text evidence="15">Binds 1 heme b (iron(II)-protoporphyrin IX) group per subunit.</text>
</comment>
<dbReference type="InterPro" id="IPR017927">
    <property type="entry name" value="FAD-bd_FR_type"/>
</dbReference>
<dbReference type="GO" id="GO:0071949">
    <property type="term" value="F:FAD binding"/>
    <property type="evidence" value="ECO:0007669"/>
    <property type="project" value="InterPro"/>
</dbReference>
<evidence type="ECO:0000256" key="2">
    <source>
        <dbReference type="ARBA" id="ARBA00008414"/>
    </source>
</evidence>
<organism evidence="18 19">
    <name type="scientific">Halobacillus litoralis</name>
    <dbReference type="NCBI Taxonomy" id="45668"/>
    <lineage>
        <taxon>Bacteria</taxon>
        <taxon>Bacillati</taxon>
        <taxon>Bacillota</taxon>
        <taxon>Bacilli</taxon>
        <taxon>Bacillales</taxon>
        <taxon>Bacillaceae</taxon>
        <taxon>Halobacillus</taxon>
    </lineage>
</organism>
<keyword evidence="8 15" id="KW-0274">FAD</keyword>
<dbReference type="FunFam" id="1.10.490.10:FF:000003">
    <property type="entry name" value="Flavohemoprotein"/>
    <property type="match status" value="1"/>
</dbReference>
<keyword evidence="3 15" id="KW-0813">Transport</keyword>
<evidence type="ECO:0000259" key="16">
    <source>
        <dbReference type="PROSITE" id="PS01033"/>
    </source>
</evidence>
<evidence type="ECO:0000256" key="11">
    <source>
        <dbReference type="ARBA" id="ARBA00023004"/>
    </source>
</evidence>
<dbReference type="GO" id="GO:0071500">
    <property type="term" value="P:cellular response to nitrosative stress"/>
    <property type="evidence" value="ECO:0007669"/>
    <property type="project" value="TreeGrafter"/>
</dbReference>
<keyword evidence="5 15" id="KW-0561">Oxygen transport</keyword>
<feature type="site" description="Influences the redox potential of the prosthetic heme and FAD groups" evidence="15">
    <location>
        <position position="91"/>
    </location>
</feature>
<sequence length="408" mass="46193">MSASVKKPLNETTIKTIKATVPVLAEYGEAITTHFYKRLFEDHPELKNIFNQTHQRAGEQPRALANTVYAAAQHIDHLEVILPRVKQIAEKHVSLNVQPEHYPIVGEYLLIAIKEVLGDAATDDIIEAWGEAYGVIAQAFINVEENLYEETEKQAGGWTGFRDFKVIDKVEESEEITSFYLEPSDGGVLPIFKPGQYLTIKAKIPGGSYDHLRQYSLSDAPGKNYFRISVKRESGTGNHPDGIVSTWLHNHVNKGTYLPVSAPAGDFYLDDHTERPLVLISGGVGLTPLMSMWKYVQQAQPEREVHYIHAARNGNVHGLKQELKNTEHCTSHVVYEQPSEEDVHEGLFEKEGYIDLEWLKKIAPYDADFYFCGPEGFMKAVYHSLIEWEVPNDRIHYEFFGPQGDLQI</sequence>
<dbReference type="CDD" id="cd06184">
    <property type="entry name" value="flavohem_like_fad_nad_binding"/>
    <property type="match status" value="1"/>
</dbReference>
<dbReference type="RefSeq" id="WP_128525170.1">
    <property type="nucleotide sequence ID" value="NZ_CANLVY010000001.1"/>
</dbReference>
<dbReference type="GO" id="GO:0008941">
    <property type="term" value="F:nitric oxide dioxygenase NAD(P)H activity"/>
    <property type="evidence" value="ECO:0007669"/>
    <property type="project" value="UniProtKB-UniRule"/>
</dbReference>
<feature type="domain" description="FAD-binding FR-type" evidence="17">
    <location>
        <begin position="159"/>
        <end position="270"/>
    </location>
</feature>
<comment type="function">
    <text evidence="15">Is involved in NO detoxification in an aerobic process, termed nitric oxide dioxygenase (NOD) reaction that utilizes O(2) and NAD(P)H to convert NO to nitrate, which protects the bacterium from various noxious nitrogen compounds. Therefore, plays a central role in the inducible response to nitrosative stress.</text>
</comment>
<comment type="similarity">
    <text evidence="1 15">In the C-terminal section; belongs to the flavoprotein pyridine nucleotide cytochrome reductase family.</text>
</comment>
<evidence type="ECO:0000256" key="10">
    <source>
        <dbReference type="ARBA" id="ARBA00023002"/>
    </source>
</evidence>
<dbReference type="InterPro" id="IPR023950">
    <property type="entry name" value="Hmp"/>
</dbReference>
<accession>A0A410MDT6</accession>
<evidence type="ECO:0000256" key="13">
    <source>
        <dbReference type="ARBA" id="ARBA00048649"/>
    </source>
</evidence>
<protein>
    <recommendedName>
        <fullName evidence="15">Flavohemoprotein</fullName>
    </recommendedName>
    <alternativeName>
        <fullName evidence="15">Flavohemoglobin</fullName>
    </alternativeName>
    <alternativeName>
        <fullName evidence="15">Hemoglobin-like protein</fullName>
    </alternativeName>
    <alternativeName>
        <fullName evidence="15">Nitric oxide dioxygenase</fullName>
        <shortName evidence="15">NO oxygenase</shortName>
        <shortName evidence="15">NOD</shortName>
        <ecNumber evidence="15">1.14.12.17</ecNumber>
    </alternativeName>
</protein>
<evidence type="ECO:0000256" key="8">
    <source>
        <dbReference type="ARBA" id="ARBA00022827"/>
    </source>
</evidence>
<dbReference type="CDD" id="cd14777">
    <property type="entry name" value="Yhb1-globin-like"/>
    <property type="match status" value="1"/>
</dbReference>
<dbReference type="InterPro" id="IPR000971">
    <property type="entry name" value="Globin"/>
</dbReference>
<comment type="similarity">
    <text evidence="2 15">Belongs to the globin family. Two-domain flavohemoproteins subfamily.</text>
</comment>
<dbReference type="PROSITE" id="PS51384">
    <property type="entry name" value="FAD_FR"/>
    <property type="match status" value="1"/>
</dbReference>
<dbReference type="Pfam" id="PF00042">
    <property type="entry name" value="Globin"/>
    <property type="match status" value="1"/>
</dbReference>
<evidence type="ECO:0000256" key="6">
    <source>
        <dbReference type="ARBA" id="ARBA00022630"/>
    </source>
</evidence>
<comment type="cofactor">
    <cofactor evidence="15">
        <name>FAD</name>
        <dbReference type="ChEBI" id="CHEBI:57692"/>
    </cofactor>
    <text evidence="15">Binds 1 FAD per subunit.</text>
</comment>
<dbReference type="AlphaFoldDB" id="A0A410MDT6"/>
<feature type="active site" description="Charge relay system" evidence="15">
    <location>
        <position position="102"/>
    </location>
</feature>
<evidence type="ECO:0000256" key="4">
    <source>
        <dbReference type="ARBA" id="ARBA00022617"/>
    </source>
</evidence>
<evidence type="ECO:0000256" key="14">
    <source>
        <dbReference type="ARBA" id="ARBA00049433"/>
    </source>
</evidence>
<dbReference type="EMBL" id="CP026118">
    <property type="protein sequence ID" value="QAS52891.1"/>
    <property type="molecule type" value="Genomic_DNA"/>
</dbReference>
<dbReference type="FunFam" id="2.40.30.10:FF:000034">
    <property type="entry name" value="Flavohemoprotein"/>
    <property type="match status" value="1"/>
</dbReference>
<dbReference type="FunFam" id="3.40.50.80:FF:000010">
    <property type="entry name" value="Flavohemoprotein"/>
    <property type="match status" value="1"/>
</dbReference>
<dbReference type="InterPro" id="IPR008333">
    <property type="entry name" value="Cbr1-like_FAD-bd_dom"/>
</dbReference>
<dbReference type="SUPFAM" id="SSF52343">
    <property type="entry name" value="Ferredoxin reductase-like, C-terminal NADP-linked domain"/>
    <property type="match status" value="1"/>
</dbReference>
<reference evidence="18 19" key="1">
    <citation type="submission" date="2018-01" db="EMBL/GenBank/DDBJ databases">
        <title>The whole genome sequencing and assembly of Halobacillus litoralis ERB031 strain.</title>
        <authorList>
            <person name="Lee S.-J."/>
            <person name="Park M.-K."/>
            <person name="Kim J.-Y."/>
            <person name="Lee Y.-J."/>
            <person name="Yi H."/>
            <person name="Bahn Y.-S."/>
            <person name="Kim J.F."/>
            <person name="Lee D.-W."/>
        </authorList>
    </citation>
    <scope>NUCLEOTIDE SEQUENCE [LARGE SCALE GENOMIC DNA]</scope>
    <source>
        <strain evidence="18 19">ERB 031</strain>
    </source>
</reference>
<feature type="binding site" evidence="15">
    <location>
        <begin position="213"/>
        <end position="216"/>
    </location>
    <ligand>
        <name>FAD</name>
        <dbReference type="ChEBI" id="CHEBI:57692"/>
    </ligand>
</feature>
<keyword evidence="12 15" id="KW-0520">NAD</keyword>
<dbReference type="Gene3D" id="1.10.490.10">
    <property type="entry name" value="Globins"/>
    <property type="match status" value="1"/>
</dbReference>
<evidence type="ECO:0000256" key="7">
    <source>
        <dbReference type="ARBA" id="ARBA00022723"/>
    </source>
</evidence>
<gene>
    <name evidence="15" type="primary">hmp</name>
    <name evidence="18" type="ORF">HLI_12140</name>
</gene>
<comment type="catalytic activity">
    <reaction evidence="13 15">
        <text>2 nitric oxide + NADH + 2 O2 = 2 nitrate + NAD(+) + H(+)</text>
        <dbReference type="Rhea" id="RHEA:19469"/>
        <dbReference type="ChEBI" id="CHEBI:15378"/>
        <dbReference type="ChEBI" id="CHEBI:15379"/>
        <dbReference type="ChEBI" id="CHEBI:16480"/>
        <dbReference type="ChEBI" id="CHEBI:17632"/>
        <dbReference type="ChEBI" id="CHEBI:57540"/>
        <dbReference type="ChEBI" id="CHEBI:57945"/>
        <dbReference type="EC" id="1.14.12.17"/>
    </reaction>
</comment>
<evidence type="ECO:0000256" key="1">
    <source>
        <dbReference type="ARBA" id="ARBA00006401"/>
    </source>
</evidence>
<feature type="binding site" evidence="15">
    <location>
        <position position="197"/>
    </location>
    <ligand>
        <name>FAD</name>
        <dbReference type="ChEBI" id="CHEBI:57692"/>
    </ligand>
</feature>
<feature type="binding site" description="proximal binding residue" evidence="15">
    <location>
        <position position="92"/>
    </location>
    <ligand>
        <name>heme b</name>
        <dbReference type="ChEBI" id="CHEBI:60344"/>
    </ligand>
    <ligandPart>
        <name>Fe</name>
        <dbReference type="ChEBI" id="CHEBI:18248"/>
    </ligandPart>
</feature>
<dbReference type="GO" id="GO:0005344">
    <property type="term" value="F:oxygen carrier activity"/>
    <property type="evidence" value="ECO:0007669"/>
    <property type="project" value="UniProtKB-UniRule"/>
</dbReference>
<keyword evidence="6 15" id="KW-0285">Flavoprotein</keyword>
<feature type="active site" description="Charge relay system" evidence="15">
    <location>
        <position position="144"/>
    </location>
</feature>
<keyword evidence="9 15" id="KW-0521">NADP</keyword>
<dbReference type="EC" id="1.14.12.17" evidence="15"/>
<evidence type="ECO:0000256" key="5">
    <source>
        <dbReference type="ARBA" id="ARBA00022621"/>
    </source>
</evidence>
<dbReference type="PANTHER" id="PTHR43396:SF3">
    <property type="entry name" value="FLAVOHEMOPROTEIN"/>
    <property type="match status" value="1"/>
</dbReference>
<keyword evidence="11 15" id="KW-0408">Iron</keyword>
<dbReference type="KEGG" id="hli:HLI_12140"/>
<dbReference type="Gene3D" id="3.40.50.80">
    <property type="entry name" value="Nucleotide-binding domain of ferredoxin-NADP reductase (FNR) module"/>
    <property type="match status" value="1"/>
</dbReference>
<keyword evidence="4 15" id="KW-0349">Heme</keyword>
<dbReference type="Pfam" id="PF00175">
    <property type="entry name" value="NAD_binding_1"/>
    <property type="match status" value="1"/>
</dbReference>
<evidence type="ECO:0000256" key="9">
    <source>
        <dbReference type="ARBA" id="ARBA00022857"/>
    </source>
</evidence>
<evidence type="ECO:0000256" key="15">
    <source>
        <dbReference type="HAMAP-Rule" id="MF_01252"/>
    </source>
</evidence>
<dbReference type="Gene3D" id="2.40.30.10">
    <property type="entry name" value="Translation factors"/>
    <property type="match status" value="1"/>
</dbReference>
<evidence type="ECO:0000256" key="3">
    <source>
        <dbReference type="ARBA" id="ARBA00022448"/>
    </source>
</evidence>
<proteinExistence type="inferred from homology"/>
<dbReference type="GO" id="GO:0020037">
    <property type="term" value="F:heme binding"/>
    <property type="evidence" value="ECO:0007669"/>
    <property type="project" value="InterPro"/>
</dbReference>
<dbReference type="InterPro" id="IPR001709">
    <property type="entry name" value="Flavoprot_Pyr_Nucl_cyt_Rdtase"/>
</dbReference>
<dbReference type="PRINTS" id="PR00371">
    <property type="entry name" value="FPNCR"/>
</dbReference>
<dbReference type="GO" id="GO:0046872">
    <property type="term" value="F:metal ion binding"/>
    <property type="evidence" value="ECO:0007669"/>
    <property type="project" value="UniProtKB-KW"/>
</dbReference>
<keyword evidence="10 15" id="KW-0560">Oxidoreductase</keyword>
<evidence type="ECO:0000259" key="17">
    <source>
        <dbReference type="PROSITE" id="PS51384"/>
    </source>
</evidence>
<feature type="site" description="Involved in heme-bound ligand stabilization and O-O bond activation" evidence="15">
    <location>
        <position position="36"/>
    </location>
</feature>
<dbReference type="SUPFAM" id="SSF46458">
    <property type="entry name" value="Globin-like"/>
    <property type="match status" value="1"/>
</dbReference>
<dbReference type="GO" id="GO:0019825">
    <property type="term" value="F:oxygen binding"/>
    <property type="evidence" value="ECO:0007669"/>
    <property type="project" value="InterPro"/>
</dbReference>
<dbReference type="PROSITE" id="PS01033">
    <property type="entry name" value="GLOBIN"/>
    <property type="match status" value="1"/>
</dbReference>
<keyword evidence="15" id="KW-0216">Detoxification</keyword>
<evidence type="ECO:0000313" key="19">
    <source>
        <dbReference type="Proteomes" id="UP000287756"/>
    </source>
</evidence>
<feature type="binding site" evidence="15">
    <location>
        <begin position="399"/>
        <end position="402"/>
    </location>
    <ligand>
        <name>FAD</name>
        <dbReference type="ChEBI" id="CHEBI:57692"/>
    </ligand>
</feature>
<feature type="domain" description="Globin" evidence="16">
    <location>
        <begin position="8"/>
        <end position="145"/>
    </location>
</feature>
<feature type="binding site" evidence="15">
    <location>
        <begin position="283"/>
        <end position="288"/>
    </location>
    <ligand>
        <name>NADP(+)</name>
        <dbReference type="ChEBI" id="CHEBI:58349"/>
    </ligand>
</feature>
<dbReference type="SUPFAM" id="SSF63380">
    <property type="entry name" value="Riboflavin synthase domain-like"/>
    <property type="match status" value="1"/>
</dbReference>
<dbReference type="GO" id="GO:0046210">
    <property type="term" value="P:nitric oxide catabolic process"/>
    <property type="evidence" value="ECO:0007669"/>
    <property type="project" value="TreeGrafter"/>
</dbReference>
<dbReference type="InterPro" id="IPR017938">
    <property type="entry name" value="Riboflavin_synthase-like_b-brl"/>
</dbReference>
<dbReference type="OrthoDB" id="9801223at2"/>
<keyword evidence="7 15" id="KW-0479">Metal-binding</keyword>
<evidence type="ECO:0000313" key="18">
    <source>
        <dbReference type="EMBL" id="QAS52891.1"/>
    </source>
</evidence>
<dbReference type="GO" id="GO:0009636">
    <property type="term" value="P:response to toxic substance"/>
    <property type="evidence" value="ECO:0007669"/>
    <property type="project" value="UniProtKB-KW"/>
</dbReference>
<dbReference type="InterPro" id="IPR009050">
    <property type="entry name" value="Globin-like_sf"/>
</dbReference>
<feature type="region of interest" description="Reductase" evidence="15">
    <location>
        <begin position="156"/>
        <end position="408"/>
    </location>
</feature>
<dbReference type="NCBIfam" id="NF009805">
    <property type="entry name" value="PRK13289.1"/>
    <property type="match status" value="1"/>
</dbReference>
<dbReference type="InterPro" id="IPR039261">
    <property type="entry name" value="FNR_nucleotide-bd"/>
</dbReference>
<comment type="catalytic activity">
    <reaction evidence="14 15">
        <text>2 nitric oxide + NADPH + 2 O2 = 2 nitrate + NADP(+) + H(+)</text>
        <dbReference type="Rhea" id="RHEA:19465"/>
        <dbReference type="ChEBI" id="CHEBI:15378"/>
        <dbReference type="ChEBI" id="CHEBI:15379"/>
        <dbReference type="ChEBI" id="CHEBI:16480"/>
        <dbReference type="ChEBI" id="CHEBI:17632"/>
        <dbReference type="ChEBI" id="CHEBI:57783"/>
        <dbReference type="ChEBI" id="CHEBI:58349"/>
        <dbReference type="EC" id="1.14.12.17"/>
    </reaction>
</comment>
<feature type="site" description="Influences the redox potential of the prosthetic heme and FAD groups" evidence="15">
    <location>
        <position position="398"/>
    </location>
</feature>
<evidence type="ECO:0000256" key="12">
    <source>
        <dbReference type="ARBA" id="ARBA00023027"/>
    </source>
</evidence>
<name>A0A410MDT6_9BACI</name>
<dbReference type="InterPro" id="IPR012292">
    <property type="entry name" value="Globin/Proto"/>
</dbReference>
<dbReference type="InterPro" id="IPR001433">
    <property type="entry name" value="OxRdtase_FAD/NAD-bd"/>
</dbReference>
<dbReference type="Pfam" id="PF00970">
    <property type="entry name" value="FAD_binding_6"/>
    <property type="match status" value="1"/>
</dbReference>
<dbReference type="PANTHER" id="PTHR43396">
    <property type="entry name" value="FLAVOHEMOPROTEIN"/>
    <property type="match status" value="1"/>
</dbReference>
<comment type="domain">
    <text evidence="15">Consists of two distinct domains; an N-terminal heme-containing oxygen-binding domain and a C-terminal reductase domain with binding sites for FAD and NAD(P)H.</text>
</comment>
<dbReference type="Proteomes" id="UP000287756">
    <property type="component" value="Chromosome"/>
</dbReference>